<dbReference type="EMBL" id="FTNF01000001">
    <property type="protein sequence ID" value="SIQ10144.1"/>
    <property type="molecule type" value="Genomic_DNA"/>
</dbReference>
<accession>A0A1N6Q0D2</accession>
<dbReference type="Proteomes" id="UP000186004">
    <property type="component" value="Unassembled WGS sequence"/>
</dbReference>
<dbReference type="InterPro" id="IPR024078">
    <property type="entry name" value="LmbE-like_dom_sf"/>
</dbReference>
<dbReference type="OrthoDB" id="3514174at2"/>
<dbReference type="SUPFAM" id="SSF102588">
    <property type="entry name" value="LmbE-like"/>
    <property type="match status" value="1"/>
</dbReference>
<protein>
    <submittedName>
        <fullName evidence="1">Uncharacterized protein</fullName>
    </submittedName>
</protein>
<keyword evidence="2" id="KW-1185">Reference proteome</keyword>
<organism evidence="1 2">
    <name type="scientific">Micromonospora avicenniae</name>
    <dbReference type="NCBI Taxonomy" id="1198245"/>
    <lineage>
        <taxon>Bacteria</taxon>
        <taxon>Bacillati</taxon>
        <taxon>Actinomycetota</taxon>
        <taxon>Actinomycetes</taxon>
        <taxon>Micromonosporales</taxon>
        <taxon>Micromonosporaceae</taxon>
        <taxon>Micromonospora</taxon>
    </lineage>
</organism>
<proteinExistence type="predicted"/>
<dbReference type="STRING" id="1198245.SAMN05444858_101116"/>
<name>A0A1N6Q0D2_9ACTN</name>
<evidence type="ECO:0000313" key="2">
    <source>
        <dbReference type="Proteomes" id="UP000186004"/>
    </source>
</evidence>
<gene>
    <name evidence="1" type="ORF">SAMN05444858_101116</name>
</gene>
<dbReference type="Gene3D" id="3.40.50.10320">
    <property type="entry name" value="LmbE-like"/>
    <property type="match status" value="1"/>
</dbReference>
<dbReference type="RefSeq" id="WP_076466579.1">
    <property type="nucleotide sequence ID" value="NZ_FTNF01000001.1"/>
</dbReference>
<evidence type="ECO:0000313" key="1">
    <source>
        <dbReference type="EMBL" id="SIQ10144.1"/>
    </source>
</evidence>
<dbReference type="AlphaFoldDB" id="A0A1N6Q0D2"/>
<sequence length="75" mass="8331">MGRPEVWYTGGPAPDHAVDITERFGRKRAAMRAHRSQTGHFDVEGWTRDRLATAADNAGLPPGRLVEAFTVLRTE</sequence>
<reference evidence="1 2" key="1">
    <citation type="submission" date="2017-01" db="EMBL/GenBank/DDBJ databases">
        <authorList>
            <person name="Mah S.A."/>
            <person name="Swanson W.J."/>
            <person name="Moy G.W."/>
            <person name="Vacquier V.D."/>
        </authorList>
    </citation>
    <scope>NUCLEOTIDE SEQUENCE [LARGE SCALE GENOMIC DNA]</scope>
    <source>
        <strain evidence="1 2">DSM 45758</strain>
    </source>
</reference>